<dbReference type="EMBL" id="UYRU01066517">
    <property type="protein sequence ID" value="VDN16625.1"/>
    <property type="molecule type" value="Genomic_DNA"/>
</dbReference>
<feature type="compositionally biased region" description="Basic and acidic residues" evidence="1">
    <location>
        <begin position="254"/>
        <end position="269"/>
    </location>
</feature>
<feature type="compositionally biased region" description="Basic and acidic residues" evidence="1">
    <location>
        <begin position="491"/>
        <end position="513"/>
    </location>
</feature>
<organism evidence="2 3">
    <name type="scientific">Dibothriocephalus latus</name>
    <name type="common">Fish tapeworm</name>
    <name type="synonym">Diphyllobothrium latum</name>
    <dbReference type="NCBI Taxonomy" id="60516"/>
    <lineage>
        <taxon>Eukaryota</taxon>
        <taxon>Metazoa</taxon>
        <taxon>Spiralia</taxon>
        <taxon>Lophotrochozoa</taxon>
        <taxon>Platyhelminthes</taxon>
        <taxon>Cestoda</taxon>
        <taxon>Eucestoda</taxon>
        <taxon>Diphyllobothriidea</taxon>
        <taxon>Diphyllobothriidae</taxon>
        <taxon>Dibothriocephalus</taxon>
    </lineage>
</organism>
<reference evidence="2 3" key="1">
    <citation type="submission" date="2018-11" db="EMBL/GenBank/DDBJ databases">
        <authorList>
            <consortium name="Pathogen Informatics"/>
        </authorList>
    </citation>
    <scope>NUCLEOTIDE SEQUENCE [LARGE SCALE GENOMIC DNA]</scope>
</reference>
<feature type="compositionally biased region" description="Polar residues" evidence="1">
    <location>
        <begin position="476"/>
        <end position="487"/>
    </location>
</feature>
<feature type="compositionally biased region" description="Basic residues" evidence="1">
    <location>
        <begin position="708"/>
        <end position="723"/>
    </location>
</feature>
<dbReference type="Proteomes" id="UP000281553">
    <property type="component" value="Unassembled WGS sequence"/>
</dbReference>
<feature type="region of interest" description="Disordered" evidence="1">
    <location>
        <begin position="650"/>
        <end position="735"/>
    </location>
</feature>
<feature type="region of interest" description="Disordered" evidence="1">
    <location>
        <begin position="1"/>
        <end position="20"/>
    </location>
</feature>
<feature type="compositionally biased region" description="Low complexity" evidence="1">
    <location>
        <begin position="695"/>
        <end position="707"/>
    </location>
</feature>
<gene>
    <name evidence="2" type="ORF">DILT_LOCUS12456</name>
</gene>
<protein>
    <submittedName>
        <fullName evidence="2">Uncharacterized protein</fullName>
    </submittedName>
</protein>
<feature type="compositionally biased region" description="Basic residues" evidence="1">
    <location>
        <begin position="198"/>
        <end position="207"/>
    </location>
</feature>
<feature type="compositionally biased region" description="Low complexity" evidence="1">
    <location>
        <begin position="724"/>
        <end position="735"/>
    </location>
</feature>
<feature type="compositionally biased region" description="Basic and acidic residues" evidence="1">
    <location>
        <begin position="568"/>
        <end position="596"/>
    </location>
</feature>
<feature type="compositionally biased region" description="Low complexity" evidence="1">
    <location>
        <begin position="169"/>
        <end position="191"/>
    </location>
</feature>
<feature type="compositionally biased region" description="Low complexity" evidence="1">
    <location>
        <begin position="655"/>
        <end position="673"/>
    </location>
</feature>
<feature type="compositionally biased region" description="Polar residues" evidence="1">
    <location>
        <begin position="357"/>
        <end position="386"/>
    </location>
</feature>
<proteinExistence type="predicted"/>
<keyword evidence="3" id="KW-1185">Reference proteome</keyword>
<feature type="compositionally biased region" description="Basic and acidic residues" evidence="1">
    <location>
        <begin position="395"/>
        <end position="410"/>
    </location>
</feature>
<dbReference type="AlphaFoldDB" id="A0A3P7LIA2"/>
<feature type="compositionally biased region" description="Polar residues" evidence="1">
    <location>
        <begin position="108"/>
        <end position="118"/>
    </location>
</feature>
<evidence type="ECO:0000313" key="3">
    <source>
        <dbReference type="Proteomes" id="UP000281553"/>
    </source>
</evidence>
<feature type="compositionally biased region" description="Low complexity" evidence="1">
    <location>
        <begin position="440"/>
        <end position="451"/>
    </location>
</feature>
<feature type="region of interest" description="Disordered" evidence="1">
    <location>
        <begin position="62"/>
        <end position="604"/>
    </location>
</feature>
<sequence length="735" mass="77698">MEGSGVALAQGTDQPERQPIEEEVLAVIQKPGFQAVPPSALTKDLASDEEMEMEDPLQMPVEDTIQPVTQKPDLQAQAPSAPIKDLASDEEMEMEDPLQMPVEDTIQPIVSTETTQLASVPPHTEEKKEEVVEPPSNLAEVESHPAPEATELVGGKKAKKGGGDRKGTSSSSGESAEQQQQQRSHQASESAEPADGKKAKKTGRNRKGNSSSSGESASAVTPADEPVKQSPTLEEEPNSAVPPKGQRQKKGNKRTSESSVTKDEGKQPEKVTPGAPVEDVIQSVAAAETLQSAPVPGALAPDLASDEELEMADPLAEGFTPVYKSPEGEKEEQQPLPQASESAEPADGKKAKKPGKNRNSTSSSSGEHAPSTTLVEEPNSASQPKGQRQKKGSKRTSESSVTHDEGKQQEQQKAADPSPEAKPVEDVIQPAAAAAETLQSAPAPGAPLPDLASDEEMEMADPLAENFAPVEEPLPSVQSTADSSPPNLEQPVEKARTEPQEKIPVAAKKDKKDTHRQKSKSGSEREPKKGRQSPKGASVGDTAGPDEPKSEGSQNSGEQGAGKKKSSRKEEKPRVEKQSSDSKVKPKLEAGEKEPEPAVEPLVSEQVTTALAAVPVPARKAEEQFATSKPTTSLSEIADKLEEVVEIATQKEQKSAAAAAAKQKPAGKATQQQQKKKQQPEKVPSEAPVESADGQVQSAAASKAATKAPKKTPKQQQQPKKKVASSQPKPVQESE</sequence>
<accession>A0A3P7LIA2</accession>
<evidence type="ECO:0000256" key="1">
    <source>
        <dbReference type="SAM" id="MobiDB-lite"/>
    </source>
</evidence>
<feature type="compositionally biased region" description="Low complexity" evidence="1">
    <location>
        <begin position="210"/>
        <end position="219"/>
    </location>
</feature>
<evidence type="ECO:0000313" key="2">
    <source>
        <dbReference type="EMBL" id="VDN16625.1"/>
    </source>
</evidence>
<name>A0A3P7LIA2_DIBLA</name>